<organism evidence="2 3">
    <name type="scientific">Glycomyces harbinensis</name>
    <dbReference type="NCBI Taxonomy" id="58114"/>
    <lineage>
        <taxon>Bacteria</taxon>
        <taxon>Bacillati</taxon>
        <taxon>Actinomycetota</taxon>
        <taxon>Actinomycetes</taxon>
        <taxon>Glycomycetales</taxon>
        <taxon>Glycomycetaceae</taxon>
        <taxon>Glycomyces</taxon>
    </lineage>
</organism>
<keyword evidence="3" id="KW-1185">Reference proteome</keyword>
<accession>A0A1G6ZX48</accession>
<evidence type="ECO:0000256" key="1">
    <source>
        <dbReference type="SAM" id="MobiDB-lite"/>
    </source>
</evidence>
<dbReference type="AlphaFoldDB" id="A0A1G6ZX48"/>
<protein>
    <submittedName>
        <fullName evidence="2">Uncharacterized protein</fullName>
    </submittedName>
</protein>
<evidence type="ECO:0000313" key="3">
    <source>
        <dbReference type="Proteomes" id="UP000198949"/>
    </source>
</evidence>
<feature type="region of interest" description="Disordered" evidence="1">
    <location>
        <begin position="229"/>
        <end position="250"/>
    </location>
</feature>
<dbReference type="Proteomes" id="UP000198949">
    <property type="component" value="Unassembled WGS sequence"/>
</dbReference>
<dbReference type="STRING" id="58114.SAMN05216270_11212"/>
<proteinExistence type="predicted"/>
<name>A0A1G6ZX48_9ACTN</name>
<dbReference type="EMBL" id="FNAD01000012">
    <property type="protein sequence ID" value="SDE07139.1"/>
    <property type="molecule type" value="Genomic_DNA"/>
</dbReference>
<gene>
    <name evidence="2" type="ORF">SAMN05216270_11212</name>
</gene>
<reference evidence="3" key="1">
    <citation type="submission" date="2016-10" db="EMBL/GenBank/DDBJ databases">
        <authorList>
            <person name="Varghese N."/>
            <person name="Submissions S."/>
        </authorList>
    </citation>
    <scope>NUCLEOTIDE SEQUENCE [LARGE SCALE GENOMIC DNA]</scope>
    <source>
        <strain evidence="3">CGMCC 4.3516</strain>
    </source>
</reference>
<evidence type="ECO:0000313" key="2">
    <source>
        <dbReference type="EMBL" id="SDE07139.1"/>
    </source>
</evidence>
<sequence length="275" mass="30072">MAPLYLDRADPTGDLWKYATKADLYQQLLSYYGQKRSNTAMNSAIQFWSFAHEIGVGDLVVIPEDSDGDLLAVGRVQERYQYHPGNPPSLRHRLSIAWDRIGIDRSAVRPDLRAGLGSLVSVRELVDNNAADRIAHLAKHGTDPGPEEPSTRAELARTLGEAMAAAALDPPKPLEMPVRELLAHWGYQQRSDTAITDVKRDLLQSGLTTVPPFTEGNLERVVKLVGIPVSKPAGEGEDESGDESPITDGTENLVETDSIALRIGNFPFPTKPITT</sequence>